<dbReference type="PANTHER" id="PTHR30447">
    <property type="entry name" value="FRUCTOSE-1,6-BISPHOSPHATASE CLASS 2"/>
    <property type="match status" value="1"/>
</dbReference>
<comment type="pathway">
    <text evidence="2">Carbohydrate biosynthesis; gluconeogenesis.</text>
</comment>
<evidence type="ECO:0000256" key="6">
    <source>
        <dbReference type="ARBA" id="ARBA00022723"/>
    </source>
</evidence>
<comment type="similarity">
    <text evidence="3">Belongs to the FBPase class 2 family.</text>
</comment>
<comment type="catalytic activity">
    <reaction evidence="1">
        <text>beta-D-fructose 1,6-bisphosphate + H2O = beta-D-fructose 6-phosphate + phosphate</text>
        <dbReference type="Rhea" id="RHEA:11064"/>
        <dbReference type="ChEBI" id="CHEBI:15377"/>
        <dbReference type="ChEBI" id="CHEBI:32966"/>
        <dbReference type="ChEBI" id="CHEBI:43474"/>
        <dbReference type="ChEBI" id="CHEBI:57634"/>
        <dbReference type="EC" id="3.1.3.11"/>
    </reaction>
</comment>
<evidence type="ECO:0000256" key="3">
    <source>
        <dbReference type="ARBA" id="ARBA00008989"/>
    </source>
</evidence>
<gene>
    <name evidence="12" type="ORF">E3T48_01265</name>
</gene>
<comment type="caution">
    <text evidence="12">The sequence shown here is derived from an EMBL/GenBank/DDBJ whole genome shotgun (WGS) entry which is preliminary data.</text>
</comment>
<dbReference type="GO" id="GO:0046872">
    <property type="term" value="F:metal ion binding"/>
    <property type="evidence" value="ECO:0007669"/>
    <property type="project" value="UniProtKB-KW"/>
</dbReference>
<dbReference type="GO" id="GO:0005829">
    <property type="term" value="C:cytosol"/>
    <property type="evidence" value="ECO:0007669"/>
    <property type="project" value="TreeGrafter"/>
</dbReference>
<evidence type="ECO:0000256" key="5">
    <source>
        <dbReference type="ARBA" id="ARBA00014392"/>
    </source>
</evidence>
<evidence type="ECO:0000256" key="9">
    <source>
        <dbReference type="ARBA" id="ARBA00023277"/>
    </source>
</evidence>
<dbReference type="SUPFAM" id="SSF56655">
    <property type="entry name" value="Carbohydrate phosphatase"/>
    <property type="match status" value="1"/>
</dbReference>
<dbReference type="GO" id="GO:0042132">
    <property type="term" value="F:fructose 1,6-bisphosphate 1-phosphatase activity"/>
    <property type="evidence" value="ECO:0007669"/>
    <property type="project" value="UniProtKB-EC"/>
</dbReference>
<dbReference type="GO" id="GO:0006071">
    <property type="term" value="P:glycerol metabolic process"/>
    <property type="evidence" value="ECO:0007669"/>
    <property type="project" value="InterPro"/>
</dbReference>
<evidence type="ECO:0000256" key="4">
    <source>
        <dbReference type="ARBA" id="ARBA00013093"/>
    </source>
</evidence>
<evidence type="ECO:0000256" key="10">
    <source>
        <dbReference type="ARBA" id="ARBA00032412"/>
    </source>
</evidence>
<reference evidence="12 13" key="1">
    <citation type="submission" date="2019-03" db="EMBL/GenBank/DDBJ databases">
        <title>Genomics of glacier-inhabiting Cryobacterium strains.</title>
        <authorList>
            <person name="Liu Q."/>
            <person name="Xin Y.-H."/>
        </authorList>
    </citation>
    <scope>NUCLEOTIDE SEQUENCE [LARGE SCALE GENOMIC DNA]</scope>
    <source>
        <strain evidence="12 13">Hh4</strain>
    </source>
</reference>
<evidence type="ECO:0000256" key="8">
    <source>
        <dbReference type="ARBA" id="ARBA00023211"/>
    </source>
</evidence>
<sequence length="298" mass="30001">MRWRMPQQKFPDDVVQTTVLGAEAWPADLVEAVRASTSAAALAARAWVGRGDKIAADAAAVAAMRAVLMTAPFSGVVVIGEGEKDAAPMLANGERLGTGQGPDCDIAVDPLDGTSLAALARPGAVSVIALAPRGTMFDPAGVFYMEKLIAGASGLGVLDLRRSATANLRAYAAASGVAETSLTVAVLDKPRHASLVRELRAAGATVSLTAEGDVSTAIAAATPGSSIDLVMGIGGTPEGVIAACAVRALGGVMLGRMAPQSEAEARGARAAGQDPARLFDVADLVASSRVLFASSPVT</sequence>
<dbReference type="Pfam" id="PF03320">
    <property type="entry name" value="FBPase_glpX"/>
    <property type="match status" value="1"/>
</dbReference>
<keyword evidence="8 11" id="KW-0464">Manganese</keyword>
<accession>A0A4R9BFJ2</accession>
<dbReference type="EC" id="3.1.3.11" evidence="4"/>
<evidence type="ECO:0000256" key="7">
    <source>
        <dbReference type="ARBA" id="ARBA00022801"/>
    </source>
</evidence>
<feature type="binding site" evidence="11">
    <location>
        <position position="112"/>
    </location>
    <ligand>
        <name>Mn(2+)</name>
        <dbReference type="ChEBI" id="CHEBI:29035"/>
        <label>2</label>
    </ligand>
</feature>
<dbReference type="InterPro" id="IPR004464">
    <property type="entry name" value="FBPase_class-2/SBPase"/>
</dbReference>
<evidence type="ECO:0000256" key="1">
    <source>
        <dbReference type="ARBA" id="ARBA00001273"/>
    </source>
</evidence>
<dbReference type="UniPathway" id="UPA00138"/>
<dbReference type="GO" id="GO:0030388">
    <property type="term" value="P:fructose 1,6-bisphosphate metabolic process"/>
    <property type="evidence" value="ECO:0007669"/>
    <property type="project" value="TreeGrafter"/>
</dbReference>
<dbReference type="Gene3D" id="3.40.190.90">
    <property type="match status" value="1"/>
</dbReference>
<proteinExistence type="inferred from homology"/>
<keyword evidence="9" id="KW-0119">Carbohydrate metabolism</keyword>
<keyword evidence="7" id="KW-0378">Hydrolase</keyword>
<dbReference type="OrthoDB" id="9779353at2"/>
<dbReference type="GO" id="GO:0006094">
    <property type="term" value="P:gluconeogenesis"/>
    <property type="evidence" value="ECO:0007669"/>
    <property type="project" value="UniProtKB-UniPathway"/>
</dbReference>
<dbReference type="PANTHER" id="PTHR30447:SF0">
    <property type="entry name" value="FRUCTOSE-1,6-BISPHOSPHATASE 1 CLASS 2-RELATED"/>
    <property type="match status" value="1"/>
</dbReference>
<dbReference type="PIRSF" id="PIRSF004532">
    <property type="entry name" value="GlpX"/>
    <property type="match status" value="1"/>
</dbReference>
<keyword evidence="6 11" id="KW-0479">Metal-binding</keyword>
<dbReference type="Proteomes" id="UP000298313">
    <property type="component" value="Unassembled WGS sequence"/>
</dbReference>
<feature type="binding site" evidence="11">
    <location>
        <position position="238"/>
    </location>
    <ligand>
        <name>Mn(2+)</name>
        <dbReference type="ChEBI" id="CHEBI:29035"/>
        <label>2</label>
    </ligand>
</feature>
<feature type="binding site" evidence="11">
    <location>
        <position position="57"/>
    </location>
    <ligand>
        <name>Mn(2+)</name>
        <dbReference type="ChEBI" id="CHEBI:29035"/>
        <label>1</label>
    </ligand>
</feature>
<dbReference type="Gene3D" id="3.30.540.10">
    <property type="entry name" value="Fructose-1,6-Bisphosphatase, subunit A, domain 1"/>
    <property type="match status" value="1"/>
</dbReference>
<dbReference type="AlphaFoldDB" id="A0A4R9BFJ2"/>
<comment type="cofactor">
    <cofactor evidence="11">
        <name>Mn(2+)</name>
        <dbReference type="ChEBI" id="CHEBI:29035"/>
    </cofactor>
</comment>
<organism evidence="12 13">
    <name type="scientific">Cryobacterium fucosi</name>
    <dbReference type="NCBI Taxonomy" id="1259157"/>
    <lineage>
        <taxon>Bacteria</taxon>
        <taxon>Bacillati</taxon>
        <taxon>Actinomycetota</taxon>
        <taxon>Actinomycetes</taxon>
        <taxon>Micrococcales</taxon>
        <taxon>Microbacteriaceae</taxon>
        <taxon>Cryobacterium</taxon>
    </lineage>
</organism>
<keyword evidence="13" id="KW-1185">Reference proteome</keyword>
<feature type="binding site" evidence="11">
    <location>
        <position position="81"/>
    </location>
    <ligand>
        <name>Mn(2+)</name>
        <dbReference type="ChEBI" id="CHEBI:29035"/>
        <label>1</label>
    </ligand>
</feature>
<name>A0A4R9BFJ2_9MICO</name>
<evidence type="ECO:0000256" key="2">
    <source>
        <dbReference type="ARBA" id="ARBA00004742"/>
    </source>
</evidence>
<evidence type="ECO:0000313" key="13">
    <source>
        <dbReference type="Proteomes" id="UP000298313"/>
    </source>
</evidence>
<evidence type="ECO:0000313" key="12">
    <source>
        <dbReference type="EMBL" id="TFD82747.1"/>
    </source>
</evidence>
<protein>
    <recommendedName>
        <fullName evidence="5">Fructose-1,6-bisphosphatase class 2</fullName>
        <ecNumber evidence="4">3.1.3.11</ecNumber>
    </recommendedName>
    <alternativeName>
        <fullName evidence="10">D-fructose-1,6-bisphosphate 1-phosphohydrolase class 2</fullName>
    </alternativeName>
</protein>
<feature type="binding site" evidence="11">
    <location>
        <position position="109"/>
    </location>
    <ligand>
        <name>Mn(2+)</name>
        <dbReference type="ChEBI" id="CHEBI:29035"/>
        <label>2</label>
    </ligand>
</feature>
<dbReference type="EMBL" id="SOHH01000017">
    <property type="protein sequence ID" value="TFD82747.1"/>
    <property type="molecule type" value="Genomic_DNA"/>
</dbReference>
<evidence type="ECO:0000256" key="11">
    <source>
        <dbReference type="PIRSR" id="PIRSR004532-1"/>
    </source>
</evidence>